<sequence>MEGDVVNGFNNLSNFAGGSFNLLHGGGHFRHASVALGNAGFGFHGDGAGLGGILRVLPDLGGQLLNGGGQFLGGAGLLCGALRESLRAVGHLLGAAGHLVGGLPDMQHGAGHRHLDGHERILDFGKFPGVVVDQGEAHIARGELL</sequence>
<evidence type="ECO:0000313" key="1">
    <source>
        <dbReference type="EMBL" id="MPM38671.1"/>
    </source>
</evidence>
<organism evidence="1">
    <name type="scientific">bioreactor metagenome</name>
    <dbReference type="NCBI Taxonomy" id="1076179"/>
    <lineage>
        <taxon>unclassified sequences</taxon>
        <taxon>metagenomes</taxon>
        <taxon>ecological metagenomes</taxon>
    </lineage>
</organism>
<accession>A0A644ZFK8</accession>
<dbReference type="EMBL" id="VSSQ01008365">
    <property type="protein sequence ID" value="MPM38671.1"/>
    <property type="molecule type" value="Genomic_DNA"/>
</dbReference>
<protein>
    <submittedName>
        <fullName evidence="1">Uncharacterized protein</fullName>
    </submittedName>
</protein>
<name>A0A644ZFK8_9ZZZZ</name>
<proteinExistence type="predicted"/>
<gene>
    <name evidence="1" type="ORF">SDC9_85301</name>
</gene>
<comment type="caution">
    <text evidence="1">The sequence shown here is derived from an EMBL/GenBank/DDBJ whole genome shotgun (WGS) entry which is preliminary data.</text>
</comment>
<dbReference type="AlphaFoldDB" id="A0A644ZFK8"/>
<reference evidence="1" key="1">
    <citation type="submission" date="2019-08" db="EMBL/GenBank/DDBJ databases">
        <authorList>
            <person name="Kucharzyk K."/>
            <person name="Murdoch R.W."/>
            <person name="Higgins S."/>
            <person name="Loffler F."/>
        </authorList>
    </citation>
    <scope>NUCLEOTIDE SEQUENCE</scope>
</reference>